<accession>A0ABR2ZQ47</accession>
<evidence type="ECO:0000313" key="1">
    <source>
        <dbReference type="EMBL" id="KAL0063024.1"/>
    </source>
</evidence>
<dbReference type="InterPro" id="IPR032675">
    <property type="entry name" value="LRR_dom_sf"/>
</dbReference>
<name>A0ABR2ZQ47_9AGAR</name>
<gene>
    <name evidence="1" type="ORF">AAF712_010047</name>
</gene>
<comment type="caution">
    <text evidence="1">The sequence shown here is derived from an EMBL/GenBank/DDBJ whole genome shotgun (WGS) entry which is preliminary data.</text>
</comment>
<dbReference type="EMBL" id="JBBXMP010000089">
    <property type="protein sequence ID" value="KAL0063024.1"/>
    <property type="molecule type" value="Genomic_DNA"/>
</dbReference>
<keyword evidence="2" id="KW-1185">Reference proteome</keyword>
<protein>
    <submittedName>
        <fullName evidence="1">Uncharacterized protein</fullName>
    </submittedName>
</protein>
<reference evidence="1 2" key="1">
    <citation type="submission" date="2024-05" db="EMBL/GenBank/DDBJ databases">
        <title>A draft genome resource for the thread blight pathogen Marasmius tenuissimus strain MS-2.</title>
        <authorList>
            <person name="Yulfo-Soto G.E."/>
            <person name="Baruah I.K."/>
            <person name="Amoako-Attah I."/>
            <person name="Bukari Y."/>
            <person name="Meinhardt L.W."/>
            <person name="Bailey B.A."/>
            <person name="Cohen S.P."/>
        </authorList>
    </citation>
    <scope>NUCLEOTIDE SEQUENCE [LARGE SCALE GENOMIC DNA]</scope>
    <source>
        <strain evidence="1 2">MS-2</strain>
    </source>
</reference>
<evidence type="ECO:0000313" key="2">
    <source>
        <dbReference type="Proteomes" id="UP001437256"/>
    </source>
</evidence>
<sequence>MELNDEIVKTVMTTVASFRNVKSLTVVNQRVLAGDLFRMVNRKDLSSLALSWVIFDQIPTIDASTLWDSDGLVHPASPAKLSLLGVGWNPVNDPDMLLPRMAASENLLEFTLDLCSFLQLRRGFSQAGETLGRNIQSFELMPSRWVPGVDLNSGVMAQLRDFISLSASSLHTVNVHVASLDTFLGGKLDMASLEFWRGPEGLLPMLGVCPLLVRLSVRSGPYAERPLSVIEGCWPKVHELWIERWSGNMGLIDNIIRCVDNVEVIHLECLPQINSDDLLPLGWCVSNFEALQVITISFLGDGVSKNRDLGMLETEWGRIWDACIRVEWVVTA</sequence>
<dbReference type="Proteomes" id="UP001437256">
    <property type="component" value="Unassembled WGS sequence"/>
</dbReference>
<dbReference type="Gene3D" id="3.80.10.10">
    <property type="entry name" value="Ribonuclease Inhibitor"/>
    <property type="match status" value="1"/>
</dbReference>
<organism evidence="1 2">
    <name type="scientific">Marasmius tenuissimus</name>
    <dbReference type="NCBI Taxonomy" id="585030"/>
    <lineage>
        <taxon>Eukaryota</taxon>
        <taxon>Fungi</taxon>
        <taxon>Dikarya</taxon>
        <taxon>Basidiomycota</taxon>
        <taxon>Agaricomycotina</taxon>
        <taxon>Agaricomycetes</taxon>
        <taxon>Agaricomycetidae</taxon>
        <taxon>Agaricales</taxon>
        <taxon>Marasmiineae</taxon>
        <taxon>Marasmiaceae</taxon>
        <taxon>Marasmius</taxon>
    </lineage>
</organism>
<proteinExistence type="predicted"/>